<dbReference type="AlphaFoldDB" id="A0A931BG80"/>
<comment type="caution">
    <text evidence="2">The sequence shown here is derived from an EMBL/GenBank/DDBJ whole genome shotgun (WGS) entry which is preliminary data.</text>
</comment>
<dbReference type="Proteomes" id="UP000645610">
    <property type="component" value="Unassembled WGS sequence"/>
</dbReference>
<dbReference type="EMBL" id="JADQDP010000002">
    <property type="protein sequence ID" value="MBF9141906.1"/>
    <property type="molecule type" value="Genomic_DNA"/>
</dbReference>
<evidence type="ECO:0000313" key="3">
    <source>
        <dbReference type="Proteomes" id="UP000645610"/>
    </source>
</evidence>
<dbReference type="InterPro" id="IPR011649">
    <property type="entry name" value="KaiB_domain"/>
</dbReference>
<dbReference type="InterPro" id="IPR036249">
    <property type="entry name" value="Thioredoxin-like_sf"/>
</dbReference>
<proteinExistence type="predicted"/>
<dbReference type="GO" id="GO:0048511">
    <property type="term" value="P:rhythmic process"/>
    <property type="evidence" value="ECO:0007669"/>
    <property type="project" value="InterPro"/>
</dbReference>
<accession>A0A931BG80</accession>
<protein>
    <submittedName>
        <fullName evidence="2">Circadian clock KaiB family protein</fullName>
    </submittedName>
</protein>
<evidence type="ECO:0000259" key="1">
    <source>
        <dbReference type="SMART" id="SM01248"/>
    </source>
</evidence>
<gene>
    <name evidence="2" type="ORF">I2I01_09695</name>
</gene>
<dbReference type="PANTHER" id="PTHR41709">
    <property type="entry name" value="KAIB-LIKE PROTEIN 1"/>
    <property type="match status" value="1"/>
</dbReference>
<feature type="domain" description="KaiB" evidence="1">
    <location>
        <begin position="23"/>
        <end position="104"/>
    </location>
</feature>
<keyword evidence="3" id="KW-1185">Reference proteome</keyword>
<dbReference type="SUPFAM" id="SSF52833">
    <property type="entry name" value="Thioredoxin-like"/>
    <property type="match status" value="1"/>
</dbReference>
<organism evidence="2 3">
    <name type="scientific">Hymenobacter properus</name>
    <dbReference type="NCBI Taxonomy" id="2791026"/>
    <lineage>
        <taxon>Bacteria</taxon>
        <taxon>Pseudomonadati</taxon>
        <taxon>Bacteroidota</taxon>
        <taxon>Cytophagia</taxon>
        <taxon>Cytophagales</taxon>
        <taxon>Hymenobacteraceae</taxon>
        <taxon>Hymenobacter</taxon>
    </lineage>
</organism>
<dbReference type="Gene3D" id="3.40.30.10">
    <property type="entry name" value="Glutaredoxin"/>
    <property type="match status" value="1"/>
</dbReference>
<name>A0A931BG80_9BACT</name>
<dbReference type="InterPro" id="IPR039022">
    <property type="entry name" value="KaiB-like"/>
</dbReference>
<dbReference type="Pfam" id="PF07689">
    <property type="entry name" value="KaiB"/>
    <property type="match status" value="1"/>
</dbReference>
<reference evidence="2 3" key="1">
    <citation type="submission" date="2020-11" db="EMBL/GenBank/DDBJ databases">
        <authorList>
            <person name="Kim M.K."/>
        </authorList>
    </citation>
    <scope>NUCLEOTIDE SEQUENCE [LARGE SCALE GENOMIC DNA]</scope>
    <source>
        <strain evidence="2 3">BT439</strain>
    </source>
</reference>
<dbReference type="SMART" id="SM01248">
    <property type="entry name" value="KaiB"/>
    <property type="match status" value="1"/>
</dbReference>
<sequence>MEPEPFPDFLDPAPSDGPEYVLHLYITGATPNSTRAVRNIKDICEQHLKGRYELLIIDIYQQPELAQEQDLIGVPTLIKQRPGLVRRMVGDLSDRERVLKVLGIVSALPDSSDDAPAHE</sequence>
<dbReference type="RefSeq" id="WP_196286242.1">
    <property type="nucleotide sequence ID" value="NZ_JADQDP010000002.1"/>
</dbReference>
<dbReference type="PANTHER" id="PTHR41709:SF2">
    <property type="entry name" value="CIRCADIAN CLOCK PROTEIN KAIB2"/>
    <property type="match status" value="1"/>
</dbReference>
<dbReference type="CDD" id="cd02978">
    <property type="entry name" value="KaiB_like"/>
    <property type="match status" value="1"/>
</dbReference>
<evidence type="ECO:0000313" key="2">
    <source>
        <dbReference type="EMBL" id="MBF9141906.1"/>
    </source>
</evidence>